<dbReference type="GO" id="GO:0006950">
    <property type="term" value="P:response to stress"/>
    <property type="evidence" value="ECO:0007669"/>
    <property type="project" value="UniProtKB-ARBA"/>
</dbReference>
<keyword evidence="9" id="KW-1185">Reference proteome</keyword>
<dbReference type="GO" id="GO:0043153">
    <property type="term" value="P:entrainment of circadian clock by photoperiod"/>
    <property type="evidence" value="ECO:0007669"/>
    <property type="project" value="TreeGrafter"/>
</dbReference>
<comment type="caution">
    <text evidence="8">The sequence shown here is derived from an EMBL/GenBank/DDBJ whole genome shotgun (WGS) entry which is preliminary data.</text>
</comment>
<feature type="binding site" evidence="4">
    <location>
        <position position="256"/>
    </location>
    <ligand>
        <name>FAD</name>
        <dbReference type="ChEBI" id="CHEBI:57692"/>
    </ligand>
</feature>
<dbReference type="GO" id="GO:0032922">
    <property type="term" value="P:circadian regulation of gene expression"/>
    <property type="evidence" value="ECO:0007669"/>
    <property type="project" value="TreeGrafter"/>
</dbReference>
<dbReference type="InterPro" id="IPR014729">
    <property type="entry name" value="Rossmann-like_a/b/a_fold"/>
</dbReference>
<dbReference type="GO" id="GO:0005737">
    <property type="term" value="C:cytoplasm"/>
    <property type="evidence" value="ECO:0007669"/>
    <property type="project" value="TreeGrafter"/>
</dbReference>
<keyword evidence="3 5" id="KW-0157">Chromophore</keyword>
<evidence type="ECO:0000256" key="1">
    <source>
        <dbReference type="ARBA" id="ARBA00022630"/>
    </source>
</evidence>
<sequence>MNIVLFNNDLRISDHQPLSEAARAGEVLPVYVVDPSQWKDTPLSARHFQFVVESLNELSKGIEGKGGKLFLAIGEIEPVLAKLLDTYDSINLFTHNDSRLMDKVKKWAKQNQQLLFSYGPELENVHGKHFNNRLNSYLKEPMAEVPNRIDVPSKTPDFLFTDFKKLQNYRVKGTKIRFGQQGGEMKAIETLDSFLEGRFANYIENQQKPLPSSLSSSRLSAYITWGNIAVRTVYQKTDEKLQACELEEDKIQLAEFLSKLTARVKICSMKIQHQQLEEVREIKREWNEDWFQRWLQGRTGIPIIDAAMRSLDKTGWMNFSLRAMVTSFIANTLLMDEQKLSAAMAGLYLDYEPAVHDFYIRQQAGMKGKMKIIDPVKVGRQLDPDGTFIRRYIPELSKLPDEYIHEPWLYPAFYQLGYEAPIVDVKKAYKNARLQIQAIGNKGKPARKKEEGETEQLSFDI</sequence>
<dbReference type="Pfam" id="PF03441">
    <property type="entry name" value="FAD_binding_7"/>
    <property type="match status" value="1"/>
</dbReference>
<keyword evidence="8" id="KW-0456">Lyase</keyword>
<feature type="domain" description="Photolyase/cryptochrome alpha/beta" evidence="7">
    <location>
        <begin position="1"/>
        <end position="130"/>
    </location>
</feature>
<evidence type="ECO:0000256" key="3">
    <source>
        <dbReference type="ARBA" id="ARBA00022991"/>
    </source>
</evidence>
<dbReference type="PROSITE" id="PS51645">
    <property type="entry name" value="PHR_CRY_ALPHA_BETA"/>
    <property type="match status" value="1"/>
</dbReference>
<accession>W4RPI4</accession>
<dbReference type="PANTHER" id="PTHR11455:SF18">
    <property type="entry name" value="SI:CH1073-390K14.1"/>
    <property type="match status" value="1"/>
</dbReference>
<dbReference type="InterPro" id="IPR036134">
    <property type="entry name" value="Crypto/Photolyase_FAD-like_sf"/>
</dbReference>
<evidence type="ECO:0000256" key="5">
    <source>
        <dbReference type="RuleBase" id="RU004182"/>
    </source>
</evidence>
<dbReference type="EMBL" id="BAUW01000023">
    <property type="protein sequence ID" value="GAE45509.1"/>
    <property type="molecule type" value="Genomic_DNA"/>
</dbReference>
<dbReference type="Pfam" id="PF00875">
    <property type="entry name" value="DNA_photolyase"/>
    <property type="match status" value="1"/>
</dbReference>
<feature type="region of interest" description="Disordered" evidence="6">
    <location>
        <begin position="441"/>
        <end position="461"/>
    </location>
</feature>
<proteinExistence type="inferred from homology"/>
<keyword evidence="2 4" id="KW-0274">FAD</keyword>
<dbReference type="RefSeq" id="WP_023613993.1">
    <property type="nucleotide sequence ID" value="NZ_BAUW01000023.1"/>
</dbReference>
<dbReference type="SUPFAM" id="SSF48173">
    <property type="entry name" value="Cryptochrome/photolyase FAD-binding domain"/>
    <property type="match status" value="1"/>
</dbReference>
<feature type="binding site" evidence="4">
    <location>
        <position position="202"/>
    </location>
    <ligand>
        <name>FAD</name>
        <dbReference type="ChEBI" id="CHEBI:57692"/>
    </ligand>
</feature>
<dbReference type="InterPro" id="IPR018394">
    <property type="entry name" value="DNA_photolyase_1_CS_C"/>
</dbReference>
<dbReference type="Proteomes" id="UP000018949">
    <property type="component" value="Unassembled WGS sequence"/>
</dbReference>
<dbReference type="Gene3D" id="1.25.40.80">
    <property type="match status" value="1"/>
</dbReference>
<feature type="binding site" evidence="4">
    <location>
        <begin position="216"/>
        <end position="220"/>
    </location>
    <ligand>
        <name>FAD</name>
        <dbReference type="ChEBI" id="CHEBI:57692"/>
    </ligand>
</feature>
<comment type="cofactor">
    <cofactor evidence="4">
        <name>FAD</name>
        <dbReference type="ChEBI" id="CHEBI:57692"/>
    </cofactor>
    <text evidence="4">Binds 1 FAD per subunit.</text>
</comment>
<organism evidence="8 9">
    <name type="scientific">Mesobacillus boroniphilus JCM 21738</name>
    <dbReference type="NCBI Taxonomy" id="1294265"/>
    <lineage>
        <taxon>Bacteria</taxon>
        <taxon>Bacillati</taxon>
        <taxon>Bacillota</taxon>
        <taxon>Bacilli</taxon>
        <taxon>Bacillales</taxon>
        <taxon>Bacillaceae</taxon>
        <taxon>Mesobacillus</taxon>
    </lineage>
</organism>
<dbReference type="PROSITE" id="PS00394">
    <property type="entry name" value="DNA_PHOTOLYASES_1_1"/>
    <property type="match status" value="1"/>
</dbReference>
<dbReference type="GO" id="GO:0071949">
    <property type="term" value="F:FAD binding"/>
    <property type="evidence" value="ECO:0007669"/>
    <property type="project" value="TreeGrafter"/>
</dbReference>
<dbReference type="eggNOG" id="COG0415">
    <property type="taxonomic scope" value="Bacteria"/>
</dbReference>
<dbReference type="InterPro" id="IPR006050">
    <property type="entry name" value="DNA_photolyase_N"/>
</dbReference>
<comment type="similarity">
    <text evidence="5">Belongs to the DNA photolyase family.</text>
</comment>
<evidence type="ECO:0000256" key="6">
    <source>
        <dbReference type="SAM" id="MobiDB-lite"/>
    </source>
</evidence>
<dbReference type="Gene3D" id="1.10.579.10">
    <property type="entry name" value="DNA Cyclobutane Dipyrimidine Photolyase, subunit A, domain 3"/>
    <property type="match status" value="1"/>
</dbReference>
<dbReference type="InterPro" id="IPR002081">
    <property type="entry name" value="Cryptochrome/DNA_photolyase_1"/>
</dbReference>
<dbReference type="Gene3D" id="3.40.50.620">
    <property type="entry name" value="HUPs"/>
    <property type="match status" value="1"/>
</dbReference>
<dbReference type="GO" id="GO:0006139">
    <property type="term" value="P:nucleobase-containing compound metabolic process"/>
    <property type="evidence" value="ECO:0007669"/>
    <property type="project" value="UniProtKB-ARBA"/>
</dbReference>
<gene>
    <name evidence="8" type="ORF">JCM21738_2321</name>
</gene>
<dbReference type="SUPFAM" id="SSF52425">
    <property type="entry name" value="Cryptochrome/photolyase, N-terminal domain"/>
    <property type="match status" value="1"/>
</dbReference>
<dbReference type="GO" id="GO:0003904">
    <property type="term" value="F:deoxyribodipyrimidine photo-lyase activity"/>
    <property type="evidence" value="ECO:0007669"/>
    <property type="project" value="TreeGrafter"/>
</dbReference>
<evidence type="ECO:0000256" key="4">
    <source>
        <dbReference type="PIRSR" id="PIRSR602081-1"/>
    </source>
</evidence>
<evidence type="ECO:0000256" key="2">
    <source>
        <dbReference type="ARBA" id="ARBA00022827"/>
    </source>
</evidence>
<name>W4RPI4_9BACI</name>
<reference evidence="8 9" key="1">
    <citation type="submission" date="2013-12" db="EMBL/GenBank/DDBJ databases">
        <title>NBRP : Genome information of microbial organism related human and environment.</title>
        <authorList>
            <person name="Hattori M."/>
            <person name="Oshima K."/>
            <person name="Inaba H."/>
            <person name="Suda W."/>
            <person name="Sakamoto M."/>
            <person name="Iino T."/>
            <person name="Kitahara M."/>
            <person name="Oshida Y."/>
            <person name="Iida T."/>
            <person name="Kudo T."/>
            <person name="Itoh T."/>
            <person name="Ahmed I."/>
            <person name="Ohkuma M."/>
        </authorList>
    </citation>
    <scope>NUCLEOTIDE SEQUENCE [LARGE SCALE GENOMIC DNA]</scope>
    <source>
        <strain evidence="8 9">JCM 21738</strain>
    </source>
</reference>
<dbReference type="InterPro" id="IPR036155">
    <property type="entry name" value="Crypto/Photolyase_N_sf"/>
</dbReference>
<dbReference type="AlphaFoldDB" id="W4RPI4"/>
<dbReference type="GO" id="GO:0003677">
    <property type="term" value="F:DNA binding"/>
    <property type="evidence" value="ECO:0007669"/>
    <property type="project" value="TreeGrafter"/>
</dbReference>
<evidence type="ECO:0000313" key="9">
    <source>
        <dbReference type="Proteomes" id="UP000018949"/>
    </source>
</evidence>
<evidence type="ECO:0000259" key="7">
    <source>
        <dbReference type="PROSITE" id="PS51645"/>
    </source>
</evidence>
<keyword evidence="1 4" id="KW-0285">Flavoprotein</keyword>
<dbReference type="InterPro" id="IPR005101">
    <property type="entry name" value="Cryptochr/Photolyase_FAD-bd"/>
</dbReference>
<evidence type="ECO:0000313" key="8">
    <source>
        <dbReference type="EMBL" id="GAE45509.1"/>
    </source>
</evidence>
<dbReference type="PRINTS" id="PR00147">
    <property type="entry name" value="DNAPHOTLYASE"/>
</dbReference>
<protein>
    <submittedName>
        <fullName evidence="8">Deoxyribodipyrimidine photolyase</fullName>
    </submittedName>
</protein>
<dbReference type="PANTHER" id="PTHR11455">
    <property type="entry name" value="CRYPTOCHROME"/>
    <property type="match status" value="1"/>
</dbReference>